<dbReference type="Proteomes" id="UP000295344">
    <property type="component" value="Unassembled WGS sequence"/>
</dbReference>
<sequence>MRRRVRPYRGGMSDPRLLGDYLRARRAQVRPEDAGVVVTGVRRTPGLRREEVATLAGISADYYLRLEQGRDRNPSAQVLDALARVLRLDATARAHLHELAAGPAPARARLRRETVPTGVAMLLTSIGLPAFVENRRFDVLVANPLAEALSTGMRPGANRLRSFVLDEREHALWTDWEAALEGLVAGFRTSIGAGEGDPAVARLVGELSLASEPFRRAWARHDVRPLAGAASRLRHPQVGDLELRREKLPLADTDGQILVVYHAEPGSTSAERLGLLGSLVAADQIPEALNRSPRR</sequence>
<dbReference type="AlphaFoldDB" id="A0A4R7FLT3"/>
<dbReference type="Gene3D" id="1.10.260.40">
    <property type="entry name" value="lambda repressor-like DNA-binding domains"/>
    <property type="match status" value="1"/>
</dbReference>
<dbReference type="Pfam" id="PF13560">
    <property type="entry name" value="HTH_31"/>
    <property type="match status" value="1"/>
</dbReference>
<dbReference type="SUPFAM" id="SSF47413">
    <property type="entry name" value="lambda repressor-like DNA-binding domains"/>
    <property type="match status" value="1"/>
</dbReference>
<dbReference type="EMBL" id="SOAM01000002">
    <property type="protein sequence ID" value="TDS77339.1"/>
    <property type="molecule type" value="Genomic_DNA"/>
</dbReference>
<dbReference type="SMART" id="SM00530">
    <property type="entry name" value="HTH_XRE"/>
    <property type="match status" value="1"/>
</dbReference>
<dbReference type="PANTHER" id="PTHR35010">
    <property type="entry name" value="BLL4672 PROTEIN-RELATED"/>
    <property type="match status" value="1"/>
</dbReference>
<name>A0A4R7FLT3_9MICO</name>
<dbReference type="CDD" id="cd00093">
    <property type="entry name" value="HTH_XRE"/>
    <property type="match status" value="1"/>
</dbReference>
<keyword evidence="3" id="KW-1185">Reference proteome</keyword>
<dbReference type="InterPro" id="IPR041413">
    <property type="entry name" value="MLTR_LBD"/>
</dbReference>
<dbReference type="PROSITE" id="PS50943">
    <property type="entry name" value="HTH_CROC1"/>
    <property type="match status" value="1"/>
</dbReference>
<dbReference type="Pfam" id="PF17765">
    <property type="entry name" value="MLTR_LBD"/>
    <property type="match status" value="1"/>
</dbReference>
<comment type="caution">
    <text evidence="2">The sequence shown here is derived from an EMBL/GenBank/DDBJ whole genome shotgun (WGS) entry which is preliminary data.</text>
</comment>
<organism evidence="2 3">
    <name type="scientific">Amnibacterium kyonggiense</name>
    <dbReference type="NCBI Taxonomy" id="595671"/>
    <lineage>
        <taxon>Bacteria</taxon>
        <taxon>Bacillati</taxon>
        <taxon>Actinomycetota</taxon>
        <taxon>Actinomycetes</taxon>
        <taxon>Micrococcales</taxon>
        <taxon>Microbacteriaceae</taxon>
        <taxon>Amnibacterium</taxon>
    </lineage>
</organism>
<evidence type="ECO:0000313" key="3">
    <source>
        <dbReference type="Proteomes" id="UP000295344"/>
    </source>
</evidence>
<dbReference type="PANTHER" id="PTHR35010:SF2">
    <property type="entry name" value="BLL4672 PROTEIN"/>
    <property type="match status" value="1"/>
</dbReference>
<proteinExistence type="predicted"/>
<evidence type="ECO:0000259" key="1">
    <source>
        <dbReference type="PROSITE" id="PS50943"/>
    </source>
</evidence>
<protein>
    <submittedName>
        <fullName evidence="2">Helix-turn-helix protein</fullName>
    </submittedName>
</protein>
<gene>
    <name evidence="2" type="ORF">CLV52_2283</name>
</gene>
<feature type="domain" description="HTH cro/C1-type" evidence="1">
    <location>
        <begin position="46"/>
        <end position="93"/>
    </location>
</feature>
<dbReference type="Gene3D" id="3.30.450.180">
    <property type="match status" value="1"/>
</dbReference>
<dbReference type="GO" id="GO:0003677">
    <property type="term" value="F:DNA binding"/>
    <property type="evidence" value="ECO:0007669"/>
    <property type="project" value="InterPro"/>
</dbReference>
<evidence type="ECO:0000313" key="2">
    <source>
        <dbReference type="EMBL" id="TDS77339.1"/>
    </source>
</evidence>
<reference evidence="2 3" key="1">
    <citation type="submission" date="2019-03" db="EMBL/GenBank/DDBJ databases">
        <title>Genomic Encyclopedia of Archaeal and Bacterial Type Strains, Phase II (KMG-II): from individual species to whole genera.</title>
        <authorList>
            <person name="Goeker M."/>
        </authorList>
    </citation>
    <scope>NUCLEOTIDE SEQUENCE [LARGE SCALE GENOMIC DNA]</scope>
    <source>
        <strain evidence="2 3">DSM 24782</strain>
    </source>
</reference>
<dbReference type="InterPro" id="IPR010982">
    <property type="entry name" value="Lambda_DNA-bd_dom_sf"/>
</dbReference>
<dbReference type="InterPro" id="IPR001387">
    <property type="entry name" value="Cro/C1-type_HTH"/>
</dbReference>
<accession>A0A4R7FLT3</accession>